<dbReference type="AlphaFoldDB" id="A0A9D1PM85"/>
<dbReference type="InterPro" id="IPR023164">
    <property type="entry name" value="YqgQ-like_sf"/>
</dbReference>
<reference evidence="1" key="1">
    <citation type="journal article" date="2021" name="PeerJ">
        <title>Extensive microbial diversity within the chicken gut microbiome revealed by metagenomics and culture.</title>
        <authorList>
            <person name="Gilroy R."/>
            <person name="Ravi A."/>
            <person name="Getino M."/>
            <person name="Pursley I."/>
            <person name="Horton D.L."/>
            <person name="Alikhan N.F."/>
            <person name="Baker D."/>
            <person name="Gharbi K."/>
            <person name="Hall N."/>
            <person name="Watson M."/>
            <person name="Adriaenssens E.M."/>
            <person name="Foster-Nyarko E."/>
            <person name="Jarju S."/>
            <person name="Secka A."/>
            <person name="Antonio M."/>
            <person name="Oren A."/>
            <person name="Chaudhuri R.R."/>
            <person name="La Ragione R."/>
            <person name="Hildebrand F."/>
            <person name="Pallen M.J."/>
        </authorList>
    </citation>
    <scope>NUCLEOTIDE SEQUENCE</scope>
    <source>
        <strain evidence="1">CHK169-2315</strain>
    </source>
</reference>
<dbReference type="SUPFAM" id="SSF158379">
    <property type="entry name" value="YqgQ-like"/>
    <property type="match status" value="1"/>
</dbReference>
<accession>A0A9D1PM85</accession>
<dbReference type="Gene3D" id="1.10.287.760">
    <property type="entry name" value="YqgQ-like"/>
    <property type="match status" value="1"/>
</dbReference>
<comment type="caution">
    <text evidence="1">The sequence shown here is derived from an EMBL/GenBank/DDBJ whole genome shotgun (WGS) entry which is preliminary data.</text>
</comment>
<dbReference type="InterPro" id="IPR009256">
    <property type="entry name" value="YqgQ-like"/>
</dbReference>
<dbReference type="EMBL" id="DXHX01000123">
    <property type="protein sequence ID" value="HIV75001.1"/>
    <property type="molecule type" value="Genomic_DNA"/>
</dbReference>
<dbReference type="Pfam" id="PF06014">
    <property type="entry name" value="YqgQ-like"/>
    <property type="match status" value="1"/>
</dbReference>
<reference evidence="1" key="2">
    <citation type="submission" date="2021-04" db="EMBL/GenBank/DDBJ databases">
        <authorList>
            <person name="Gilroy R."/>
        </authorList>
    </citation>
    <scope>NUCLEOTIDE SEQUENCE</scope>
    <source>
        <strain evidence="1">CHK169-2315</strain>
    </source>
</reference>
<gene>
    <name evidence="1" type="ORF">H9895_08000</name>
</gene>
<proteinExistence type="predicted"/>
<evidence type="ECO:0000313" key="1">
    <source>
        <dbReference type="EMBL" id="HIV75001.1"/>
    </source>
</evidence>
<evidence type="ECO:0000313" key="2">
    <source>
        <dbReference type="Proteomes" id="UP000823937"/>
    </source>
</evidence>
<sequence length="65" mass="7835">MKTMYDVQQLLKRFGIFVYTKDRIADLDLMHEEVKNLYDAKLISTTIYQQAILLIRKEMRIVKKL</sequence>
<dbReference type="Proteomes" id="UP000823937">
    <property type="component" value="Unassembled WGS sequence"/>
</dbReference>
<protein>
    <submittedName>
        <fullName evidence="1">YqgQ family protein</fullName>
    </submittedName>
</protein>
<name>A0A9D1PM85_9BACI</name>
<organism evidence="1 2">
    <name type="scientific">Candidatus Pseudogracilibacillus intestinigallinarum</name>
    <dbReference type="NCBI Taxonomy" id="2838742"/>
    <lineage>
        <taxon>Bacteria</taxon>
        <taxon>Bacillati</taxon>
        <taxon>Bacillota</taxon>
        <taxon>Bacilli</taxon>
        <taxon>Bacillales</taxon>
        <taxon>Bacillaceae</taxon>
        <taxon>Pseudogracilibacillus</taxon>
    </lineage>
</organism>